<keyword evidence="3 6" id="KW-0732">Signal</keyword>
<feature type="compositionally biased region" description="Basic residues" evidence="5">
    <location>
        <begin position="164"/>
        <end position="183"/>
    </location>
</feature>
<protein>
    <submittedName>
        <fullName evidence="7">Spy/CpxP family protein refolding chaperone</fullName>
    </submittedName>
</protein>
<proteinExistence type="inferred from homology"/>
<dbReference type="Pfam" id="PF07813">
    <property type="entry name" value="LTXXQ"/>
    <property type="match status" value="1"/>
</dbReference>
<dbReference type="InterPro" id="IPR012899">
    <property type="entry name" value="LTXXQ"/>
</dbReference>
<accession>A0ABR8RJW7</accession>
<evidence type="ECO:0000256" key="2">
    <source>
        <dbReference type="ARBA" id="ARBA00008441"/>
    </source>
</evidence>
<gene>
    <name evidence="7" type="ORF">H9653_08690</name>
</gene>
<keyword evidence="4" id="KW-0574">Periplasm</keyword>
<dbReference type="PANTHER" id="PTHR38102:SF1">
    <property type="entry name" value="PERIPLASMIC CHAPERONE SPY"/>
    <property type="match status" value="1"/>
</dbReference>
<evidence type="ECO:0000256" key="6">
    <source>
        <dbReference type="SAM" id="SignalP"/>
    </source>
</evidence>
<feature type="chain" id="PRO_5047327594" evidence="6">
    <location>
        <begin position="27"/>
        <end position="183"/>
    </location>
</feature>
<organism evidence="7 8">
    <name type="scientific">Psychrobacter communis</name>
    <dbReference type="NCBI Taxonomy" id="2762238"/>
    <lineage>
        <taxon>Bacteria</taxon>
        <taxon>Pseudomonadati</taxon>
        <taxon>Pseudomonadota</taxon>
        <taxon>Gammaproteobacteria</taxon>
        <taxon>Moraxellales</taxon>
        <taxon>Moraxellaceae</taxon>
        <taxon>Psychrobacter</taxon>
    </lineage>
</organism>
<dbReference type="PIRSF" id="PIRSF034445">
    <property type="entry name" value="CpxP_Spy"/>
    <property type="match status" value="1"/>
</dbReference>
<dbReference type="RefSeq" id="WP_191691920.1">
    <property type="nucleotide sequence ID" value="NZ_JACSQR010000023.1"/>
</dbReference>
<dbReference type="PANTHER" id="PTHR38102">
    <property type="entry name" value="PERIPLASMIC CHAPERONE SPY"/>
    <property type="match status" value="1"/>
</dbReference>
<dbReference type="Gene3D" id="1.20.120.1490">
    <property type="match status" value="1"/>
</dbReference>
<feature type="signal peptide" evidence="6">
    <location>
        <begin position="1"/>
        <end position="26"/>
    </location>
</feature>
<evidence type="ECO:0000256" key="4">
    <source>
        <dbReference type="ARBA" id="ARBA00022764"/>
    </source>
</evidence>
<dbReference type="InterPro" id="IPR052211">
    <property type="entry name" value="Cpx_auxiliary_protein"/>
</dbReference>
<name>A0ABR8RJW7_9GAMM</name>
<comment type="similarity">
    <text evidence="2">Belongs to the CpxP/Spy family.</text>
</comment>
<evidence type="ECO:0000313" key="8">
    <source>
        <dbReference type="Proteomes" id="UP000606724"/>
    </source>
</evidence>
<sequence>MKKLIIGSVLAISSVLTVTGCTSVNATTDTTPATTTNMQKHHKAGMKNGMHKGGMHEGGMRGAMAQLDLTATQQAQIKAIMQEKYSSNKNDRSKYQAERAQMQQQMQTLTNAKTLDAAAVNRLADQQAAKTKQRFIERVQTEHAIAQVLTPEQRQKMAQLKLERKAKGHHGSKNRQMHSKHQQ</sequence>
<comment type="subcellular location">
    <subcellularLocation>
        <location evidence="1">Periplasm</location>
    </subcellularLocation>
</comment>
<keyword evidence="8" id="KW-1185">Reference proteome</keyword>
<evidence type="ECO:0000256" key="3">
    <source>
        <dbReference type="ARBA" id="ARBA00022729"/>
    </source>
</evidence>
<dbReference type="CDD" id="cd09916">
    <property type="entry name" value="CpxP_like"/>
    <property type="match status" value="1"/>
</dbReference>
<comment type="caution">
    <text evidence="7">The sequence shown here is derived from an EMBL/GenBank/DDBJ whole genome shotgun (WGS) entry which is preliminary data.</text>
</comment>
<dbReference type="EMBL" id="JACSQR010000023">
    <property type="protein sequence ID" value="MBD7948093.1"/>
    <property type="molecule type" value="Genomic_DNA"/>
</dbReference>
<evidence type="ECO:0000256" key="5">
    <source>
        <dbReference type="SAM" id="MobiDB-lite"/>
    </source>
</evidence>
<dbReference type="Proteomes" id="UP000606724">
    <property type="component" value="Unassembled WGS sequence"/>
</dbReference>
<reference evidence="7 8" key="1">
    <citation type="submission" date="2020-08" db="EMBL/GenBank/DDBJ databases">
        <title>A Genomic Blueprint of the Chicken Gut Microbiome.</title>
        <authorList>
            <person name="Gilroy R."/>
            <person name="Ravi A."/>
            <person name="Getino M."/>
            <person name="Pursley I."/>
            <person name="Horton D.L."/>
            <person name="Alikhan N.-F."/>
            <person name="Baker D."/>
            <person name="Gharbi K."/>
            <person name="Hall N."/>
            <person name="Watson M."/>
            <person name="Adriaenssens E.M."/>
            <person name="Foster-Nyarko E."/>
            <person name="Jarju S."/>
            <person name="Secka A."/>
            <person name="Antonio M."/>
            <person name="Oren A."/>
            <person name="Chaudhuri R."/>
            <person name="La Ragione R.M."/>
            <person name="Hildebrand F."/>
            <person name="Pallen M.J."/>
        </authorList>
    </citation>
    <scope>NUCLEOTIDE SEQUENCE [LARGE SCALE GENOMIC DNA]</scope>
    <source>
        <strain evidence="7 8">Sa4CVA2</strain>
    </source>
</reference>
<evidence type="ECO:0000256" key="1">
    <source>
        <dbReference type="ARBA" id="ARBA00004418"/>
    </source>
</evidence>
<dbReference type="PROSITE" id="PS51257">
    <property type="entry name" value="PROKAR_LIPOPROTEIN"/>
    <property type="match status" value="1"/>
</dbReference>
<feature type="region of interest" description="Disordered" evidence="5">
    <location>
        <begin position="154"/>
        <end position="183"/>
    </location>
</feature>
<evidence type="ECO:0000313" key="7">
    <source>
        <dbReference type="EMBL" id="MBD7948093.1"/>
    </source>
</evidence>